<dbReference type="PANTHER" id="PTHR47990">
    <property type="entry name" value="2-OXOGLUTARATE (2OG) AND FE(II)-DEPENDENT OXYGENASE SUPERFAMILY PROTEIN-RELATED"/>
    <property type="match status" value="1"/>
</dbReference>
<dbReference type="PROSITE" id="PS51471">
    <property type="entry name" value="FE2OG_OXY"/>
    <property type="match status" value="1"/>
</dbReference>
<accession>S7Q2Z3</accession>
<dbReference type="HOGENOM" id="CLU_010119_6_1_1"/>
<dbReference type="AlphaFoldDB" id="S7Q2Z3"/>
<evidence type="ECO:0000313" key="4">
    <source>
        <dbReference type="EMBL" id="EPQ54371.1"/>
    </source>
</evidence>
<dbReference type="Pfam" id="PF14226">
    <property type="entry name" value="DIOX_N"/>
    <property type="match status" value="1"/>
</dbReference>
<dbReference type="EMBL" id="KB469304">
    <property type="protein sequence ID" value="EPQ54371.1"/>
    <property type="molecule type" value="Genomic_DNA"/>
</dbReference>
<dbReference type="RefSeq" id="XP_007867657.1">
    <property type="nucleotide sequence ID" value="XM_007869466.1"/>
</dbReference>
<evidence type="ECO:0000256" key="2">
    <source>
        <dbReference type="SAM" id="MobiDB-lite"/>
    </source>
</evidence>
<dbReference type="InterPro" id="IPR005123">
    <property type="entry name" value="Oxoglu/Fe-dep_dioxygenase_dom"/>
</dbReference>
<dbReference type="GO" id="GO:0046872">
    <property type="term" value="F:metal ion binding"/>
    <property type="evidence" value="ECO:0007669"/>
    <property type="project" value="UniProtKB-KW"/>
</dbReference>
<dbReference type="Pfam" id="PF03171">
    <property type="entry name" value="2OG-FeII_Oxy"/>
    <property type="match status" value="1"/>
</dbReference>
<dbReference type="Gene3D" id="2.60.120.330">
    <property type="entry name" value="B-lactam Antibiotic, Isopenicillin N Synthase, Chain"/>
    <property type="match status" value="1"/>
</dbReference>
<gene>
    <name evidence="4" type="ORF">GLOTRDRAFT_78404</name>
</gene>
<dbReference type="GeneID" id="19308802"/>
<sequence>MNQVPIVDFSAFARDDASPDDRARTAHELVDAFTNVGFVYLCGHGVDDDLVNESFNWSAKLFALPYETKMRAPHPPDGAYHRGYSGVGKEKVGQVDPTKQKGVSTSRKVPDVKESFEIGNERDTRLPNIWLPEDALPGFRAFMTRFYARMSTLSAQLLTALAAGLRLPDADMLRAAHAQERYQLRLLHYPPVPVSELRAGLKERIAAHTDFGTFTLLFQDSVGGLEVASPTNPAHFLPVPPLPGTLVVNVGDMLQRWTNDRFRSTMHRVRAPPPATHEPALTRARYSIPFFVSADDGTVVKCLPGCEGEGGPKYEPVDSREWINARLRATY</sequence>
<comment type="similarity">
    <text evidence="1">Belongs to the iron/ascorbate-dependent oxidoreductase family.</text>
</comment>
<name>S7Q2Z3_GLOTA</name>
<dbReference type="Proteomes" id="UP000030669">
    <property type="component" value="Unassembled WGS sequence"/>
</dbReference>
<keyword evidence="5" id="KW-1185">Reference proteome</keyword>
<proteinExistence type="inferred from homology"/>
<evidence type="ECO:0000256" key="1">
    <source>
        <dbReference type="RuleBase" id="RU003682"/>
    </source>
</evidence>
<evidence type="ECO:0000313" key="5">
    <source>
        <dbReference type="Proteomes" id="UP000030669"/>
    </source>
</evidence>
<dbReference type="SUPFAM" id="SSF51197">
    <property type="entry name" value="Clavaminate synthase-like"/>
    <property type="match status" value="1"/>
</dbReference>
<keyword evidence="1" id="KW-0479">Metal-binding</keyword>
<dbReference type="OrthoDB" id="288590at2759"/>
<dbReference type="InterPro" id="IPR044861">
    <property type="entry name" value="IPNS-like_FE2OG_OXY"/>
</dbReference>
<keyword evidence="1" id="KW-0560">Oxidoreductase</keyword>
<dbReference type="InterPro" id="IPR026992">
    <property type="entry name" value="DIOX_N"/>
</dbReference>
<protein>
    <submittedName>
        <fullName evidence="4">Clavaminate synthase-like protein</fullName>
    </submittedName>
</protein>
<dbReference type="OMA" id="RKACIDH"/>
<keyword evidence="1" id="KW-0408">Iron</keyword>
<feature type="region of interest" description="Disordered" evidence="2">
    <location>
        <begin position="87"/>
        <end position="110"/>
    </location>
</feature>
<dbReference type="eggNOG" id="KOG0143">
    <property type="taxonomic scope" value="Eukaryota"/>
</dbReference>
<feature type="domain" description="Fe2OG dioxygenase" evidence="3">
    <location>
        <begin position="180"/>
        <end position="294"/>
    </location>
</feature>
<reference evidence="4 5" key="1">
    <citation type="journal article" date="2012" name="Science">
        <title>The Paleozoic origin of enzymatic lignin decomposition reconstructed from 31 fungal genomes.</title>
        <authorList>
            <person name="Floudas D."/>
            <person name="Binder M."/>
            <person name="Riley R."/>
            <person name="Barry K."/>
            <person name="Blanchette R.A."/>
            <person name="Henrissat B."/>
            <person name="Martinez A.T."/>
            <person name="Otillar R."/>
            <person name="Spatafora J.W."/>
            <person name="Yadav J.S."/>
            <person name="Aerts A."/>
            <person name="Benoit I."/>
            <person name="Boyd A."/>
            <person name="Carlson A."/>
            <person name="Copeland A."/>
            <person name="Coutinho P.M."/>
            <person name="de Vries R.P."/>
            <person name="Ferreira P."/>
            <person name="Findley K."/>
            <person name="Foster B."/>
            <person name="Gaskell J."/>
            <person name="Glotzer D."/>
            <person name="Gorecki P."/>
            <person name="Heitman J."/>
            <person name="Hesse C."/>
            <person name="Hori C."/>
            <person name="Igarashi K."/>
            <person name="Jurgens J.A."/>
            <person name="Kallen N."/>
            <person name="Kersten P."/>
            <person name="Kohler A."/>
            <person name="Kuees U."/>
            <person name="Kumar T.K.A."/>
            <person name="Kuo A."/>
            <person name="LaButti K."/>
            <person name="Larrondo L.F."/>
            <person name="Lindquist E."/>
            <person name="Ling A."/>
            <person name="Lombard V."/>
            <person name="Lucas S."/>
            <person name="Lundell T."/>
            <person name="Martin R."/>
            <person name="McLaughlin D.J."/>
            <person name="Morgenstern I."/>
            <person name="Morin E."/>
            <person name="Murat C."/>
            <person name="Nagy L.G."/>
            <person name="Nolan M."/>
            <person name="Ohm R.A."/>
            <person name="Patyshakuliyeva A."/>
            <person name="Rokas A."/>
            <person name="Ruiz-Duenas F.J."/>
            <person name="Sabat G."/>
            <person name="Salamov A."/>
            <person name="Samejima M."/>
            <person name="Schmutz J."/>
            <person name="Slot J.C."/>
            <person name="St John F."/>
            <person name="Stenlid J."/>
            <person name="Sun H."/>
            <person name="Sun S."/>
            <person name="Syed K."/>
            <person name="Tsang A."/>
            <person name="Wiebenga A."/>
            <person name="Young D."/>
            <person name="Pisabarro A."/>
            <person name="Eastwood D.C."/>
            <person name="Martin F."/>
            <person name="Cullen D."/>
            <person name="Grigoriev I.V."/>
            <person name="Hibbett D.S."/>
        </authorList>
    </citation>
    <scope>NUCLEOTIDE SEQUENCE [LARGE SCALE GENOMIC DNA]</scope>
    <source>
        <strain evidence="4 5">ATCC 11539</strain>
    </source>
</reference>
<dbReference type="KEGG" id="gtr:GLOTRDRAFT_78404"/>
<organism evidence="4 5">
    <name type="scientific">Gloeophyllum trabeum (strain ATCC 11539 / FP-39264 / Madison 617)</name>
    <name type="common">Brown rot fungus</name>
    <dbReference type="NCBI Taxonomy" id="670483"/>
    <lineage>
        <taxon>Eukaryota</taxon>
        <taxon>Fungi</taxon>
        <taxon>Dikarya</taxon>
        <taxon>Basidiomycota</taxon>
        <taxon>Agaricomycotina</taxon>
        <taxon>Agaricomycetes</taxon>
        <taxon>Gloeophyllales</taxon>
        <taxon>Gloeophyllaceae</taxon>
        <taxon>Gloeophyllum</taxon>
    </lineage>
</organism>
<dbReference type="PRINTS" id="PR00682">
    <property type="entry name" value="IPNSYNTHASE"/>
</dbReference>
<evidence type="ECO:0000259" key="3">
    <source>
        <dbReference type="PROSITE" id="PS51471"/>
    </source>
</evidence>
<dbReference type="FunFam" id="2.60.120.330:FF:000038">
    <property type="entry name" value="Si:dkey-10o6.2"/>
    <property type="match status" value="1"/>
</dbReference>
<dbReference type="InterPro" id="IPR027443">
    <property type="entry name" value="IPNS-like_sf"/>
</dbReference>
<dbReference type="InterPro" id="IPR050231">
    <property type="entry name" value="Iron_ascorbate_oxido_reductase"/>
</dbReference>
<dbReference type="GO" id="GO:0016491">
    <property type="term" value="F:oxidoreductase activity"/>
    <property type="evidence" value="ECO:0007669"/>
    <property type="project" value="UniProtKB-KW"/>
</dbReference>